<accession>A0A9W7E4M1</accession>
<reference evidence="4" key="1">
    <citation type="journal article" date="2023" name="Commun. Biol.">
        <title>Genome analysis of Parmales, the sister group of diatoms, reveals the evolutionary specialization of diatoms from phago-mixotrophs to photoautotrophs.</title>
        <authorList>
            <person name="Ban H."/>
            <person name="Sato S."/>
            <person name="Yoshikawa S."/>
            <person name="Yamada K."/>
            <person name="Nakamura Y."/>
            <person name="Ichinomiya M."/>
            <person name="Sato N."/>
            <person name="Blanc-Mathieu R."/>
            <person name="Endo H."/>
            <person name="Kuwata A."/>
            <person name="Ogata H."/>
        </authorList>
    </citation>
    <scope>NUCLEOTIDE SEQUENCE [LARGE SCALE GENOMIC DNA]</scope>
    <source>
        <strain evidence="4">NIES 3701</strain>
    </source>
</reference>
<keyword evidence="4" id="KW-1185">Reference proteome</keyword>
<comment type="caution">
    <text evidence="3">The sequence shown here is derived from an EMBL/GenBank/DDBJ whole genome shotgun (WGS) entry which is preliminary data.</text>
</comment>
<feature type="region of interest" description="Disordered" evidence="1">
    <location>
        <begin position="441"/>
        <end position="471"/>
    </location>
</feature>
<feature type="transmembrane region" description="Helical" evidence="2">
    <location>
        <begin position="160"/>
        <end position="178"/>
    </location>
</feature>
<evidence type="ECO:0000256" key="1">
    <source>
        <dbReference type="SAM" id="MobiDB-lite"/>
    </source>
</evidence>
<sequence length="471" mass="52562">MFYFKKKALKNKGLLTGAETRDEITKQSSGDSVEGRKKRKLSLPLVNKKAKGKGQLLNGAERRDSLSVSPSSKQSPKDSALKYGKNNLSEVMFGHDNNHLAQVNLEDDAFADWYRKTAGMHTVETWLSNYKRHPYAWGALIMIHGVDEVSARLRSKVENYAVYSAVLLSASIVMLIMPEINKYFLEAHWVLQRIFLYSMCISVASHLCSILLSMAFVNALNEAGRDSDVIRMFGEGQGFLATDKCSKAFSTGIFSLAIGILDMVLINFTIWDMLACLVVGGSIMYKVIPTAEKLFSSSSLVSYWRWGVGKDGEIGSRALENEDPFDLRVPMERVMAKARISERLYDILQGNLTLDNYEEYDVALRKKDDDADKERDKVDDGSSKVRGSVEKEEVLSVVGEEVEEIVEVKVVQKSARIPAKKYEAPAVNFDEKISPLRAKWRKSSISKSKAVPSGAGEEENVRPDDGSNLPV</sequence>
<keyword evidence="2" id="KW-0472">Membrane</keyword>
<name>A0A9W7E4M1_9STRA</name>
<feature type="region of interest" description="Disordered" evidence="1">
    <location>
        <begin position="17"/>
        <end position="80"/>
    </location>
</feature>
<evidence type="ECO:0000256" key="2">
    <source>
        <dbReference type="SAM" id="Phobius"/>
    </source>
</evidence>
<organism evidence="3 4">
    <name type="scientific">Triparma strigata</name>
    <dbReference type="NCBI Taxonomy" id="1606541"/>
    <lineage>
        <taxon>Eukaryota</taxon>
        <taxon>Sar</taxon>
        <taxon>Stramenopiles</taxon>
        <taxon>Ochrophyta</taxon>
        <taxon>Bolidophyceae</taxon>
        <taxon>Parmales</taxon>
        <taxon>Triparmaceae</taxon>
        <taxon>Triparma</taxon>
    </lineage>
</organism>
<dbReference type="EMBL" id="BRXY01000102">
    <property type="protein sequence ID" value="GMH65553.1"/>
    <property type="molecule type" value="Genomic_DNA"/>
</dbReference>
<keyword evidence="2" id="KW-0812">Transmembrane</keyword>
<protein>
    <submittedName>
        <fullName evidence="3">Uncharacterized protein</fullName>
    </submittedName>
</protein>
<evidence type="ECO:0000313" key="4">
    <source>
        <dbReference type="Proteomes" id="UP001165085"/>
    </source>
</evidence>
<feature type="transmembrane region" description="Helical" evidence="2">
    <location>
        <begin position="194"/>
        <end position="217"/>
    </location>
</feature>
<keyword evidence="2" id="KW-1133">Transmembrane helix</keyword>
<dbReference type="AlphaFoldDB" id="A0A9W7E4M1"/>
<gene>
    <name evidence="3" type="ORF">TrST_g8420</name>
</gene>
<proteinExistence type="predicted"/>
<dbReference type="Proteomes" id="UP001165085">
    <property type="component" value="Unassembled WGS sequence"/>
</dbReference>
<evidence type="ECO:0000313" key="3">
    <source>
        <dbReference type="EMBL" id="GMH65553.1"/>
    </source>
</evidence>
<dbReference type="OrthoDB" id="198338at2759"/>